<keyword evidence="5" id="KW-1185">Reference proteome</keyword>
<comment type="caution">
    <text evidence="4">The sequence shown here is derived from an EMBL/GenBank/DDBJ whole genome shotgun (WGS) entry which is preliminary data.</text>
</comment>
<gene>
    <name evidence="4" type="ORF">C7H79_00050</name>
</gene>
<dbReference type="InterPro" id="IPR008972">
    <property type="entry name" value="Cupredoxin"/>
</dbReference>
<organism evidence="4 5">
    <name type="scientific">Nitrosomonas supralitoralis</name>
    <dbReference type="NCBI Taxonomy" id="2116706"/>
    <lineage>
        <taxon>Bacteria</taxon>
        <taxon>Pseudomonadati</taxon>
        <taxon>Pseudomonadota</taxon>
        <taxon>Betaproteobacteria</taxon>
        <taxon>Nitrosomonadales</taxon>
        <taxon>Nitrosomonadaceae</taxon>
        <taxon>Nitrosomonas</taxon>
    </lineage>
</organism>
<dbReference type="EMBL" id="PXXU01000001">
    <property type="protein sequence ID" value="PSJ18875.1"/>
    <property type="molecule type" value="Genomic_DNA"/>
</dbReference>
<accession>A0A2P7NZJ5</accession>
<dbReference type="AlphaFoldDB" id="A0A2P7NZJ5"/>
<sequence>MHKLLLIFLISISALLSNNIYAEKKQSNKEADIGKPGNPAEISRTINITLLDNMFLPPELIVSEGEVIRFVLNNRGNNTHQFLIDYADELKKAANTKQRNKYLMRIKPGEKEELIWQFANPGTVDFACPLKNHFKTMRGRITVIAKN</sequence>
<dbReference type="SUPFAM" id="SSF49503">
    <property type="entry name" value="Cupredoxins"/>
    <property type="match status" value="1"/>
</dbReference>
<dbReference type="OrthoDB" id="9816061at2"/>
<name>A0A2P7NZJ5_9PROT</name>
<evidence type="ECO:0000313" key="5">
    <source>
        <dbReference type="Proteomes" id="UP000241912"/>
    </source>
</evidence>
<keyword evidence="2" id="KW-0186">Copper</keyword>
<dbReference type="InterPro" id="IPR050845">
    <property type="entry name" value="Cu-binding_ET"/>
</dbReference>
<evidence type="ECO:0000259" key="3">
    <source>
        <dbReference type="Pfam" id="PF13473"/>
    </source>
</evidence>
<dbReference type="Proteomes" id="UP000241912">
    <property type="component" value="Unassembled WGS sequence"/>
</dbReference>
<dbReference type="Gene3D" id="2.60.40.420">
    <property type="entry name" value="Cupredoxins - blue copper proteins"/>
    <property type="match status" value="1"/>
</dbReference>
<dbReference type="Pfam" id="PF13473">
    <property type="entry name" value="Cupredoxin_1"/>
    <property type="match status" value="1"/>
</dbReference>
<evidence type="ECO:0000256" key="2">
    <source>
        <dbReference type="ARBA" id="ARBA00023008"/>
    </source>
</evidence>
<proteinExistence type="predicted"/>
<keyword evidence="1" id="KW-0479">Metal-binding</keyword>
<reference evidence="4 5" key="1">
    <citation type="submission" date="2018-03" db="EMBL/GenBank/DDBJ databases">
        <title>Draft genome of Nitrosomonas supralitoralis APG5.</title>
        <authorList>
            <person name="Urakawa H."/>
            <person name="Lopez J.V."/>
        </authorList>
    </citation>
    <scope>NUCLEOTIDE SEQUENCE [LARGE SCALE GENOMIC DNA]</scope>
    <source>
        <strain evidence="4 5">APG5</strain>
    </source>
</reference>
<dbReference type="PANTHER" id="PTHR38439">
    <property type="entry name" value="AURACYANIN-B"/>
    <property type="match status" value="1"/>
</dbReference>
<dbReference type="PANTHER" id="PTHR38439:SF3">
    <property type="entry name" value="COPPER-RESISTANT CUPROPROTEIN COPI"/>
    <property type="match status" value="1"/>
</dbReference>
<protein>
    <recommendedName>
        <fullName evidence="3">EfeO-type cupredoxin-like domain-containing protein</fullName>
    </recommendedName>
</protein>
<dbReference type="InterPro" id="IPR028096">
    <property type="entry name" value="EfeO_Cupredoxin"/>
</dbReference>
<dbReference type="RefSeq" id="WP_106705259.1">
    <property type="nucleotide sequence ID" value="NZ_PXXU01000001.1"/>
</dbReference>
<dbReference type="GO" id="GO:0046872">
    <property type="term" value="F:metal ion binding"/>
    <property type="evidence" value="ECO:0007669"/>
    <property type="project" value="UniProtKB-KW"/>
</dbReference>
<evidence type="ECO:0000313" key="4">
    <source>
        <dbReference type="EMBL" id="PSJ18875.1"/>
    </source>
</evidence>
<feature type="domain" description="EfeO-type cupredoxin-like" evidence="3">
    <location>
        <begin position="40"/>
        <end position="143"/>
    </location>
</feature>
<evidence type="ECO:0000256" key="1">
    <source>
        <dbReference type="ARBA" id="ARBA00022723"/>
    </source>
</evidence>